<evidence type="ECO:0000313" key="3">
    <source>
        <dbReference type="RefSeq" id="XP_033362512.1"/>
    </source>
</evidence>
<evidence type="ECO:0000256" key="1">
    <source>
        <dbReference type="SAM" id="Coils"/>
    </source>
</evidence>
<evidence type="ECO:0000313" key="2">
    <source>
        <dbReference type="Proteomes" id="UP000504631"/>
    </source>
</evidence>
<dbReference type="AlphaFoldDB" id="A0A6J3LAY5"/>
<dbReference type="GeneID" id="117240608"/>
<proteinExistence type="predicted"/>
<reference evidence="3" key="1">
    <citation type="submission" date="2025-08" db="UniProtKB">
        <authorList>
            <consortium name="RefSeq"/>
        </authorList>
    </citation>
    <scope>IDENTIFICATION</scope>
    <source>
        <tissue evidence="3">Muscle</tissue>
    </source>
</reference>
<name>A0A6J3LAY5_9HYME</name>
<protein>
    <submittedName>
        <fullName evidence="3">Uncharacterized protein LOC117240608</fullName>
    </submittedName>
</protein>
<accession>A0A6J3LAY5</accession>
<dbReference type="Proteomes" id="UP000504631">
    <property type="component" value="Unplaced"/>
</dbReference>
<organism evidence="2 3">
    <name type="scientific">Bombus vosnesenskii</name>
    <dbReference type="NCBI Taxonomy" id="207650"/>
    <lineage>
        <taxon>Eukaryota</taxon>
        <taxon>Metazoa</taxon>
        <taxon>Ecdysozoa</taxon>
        <taxon>Arthropoda</taxon>
        <taxon>Hexapoda</taxon>
        <taxon>Insecta</taxon>
        <taxon>Pterygota</taxon>
        <taxon>Neoptera</taxon>
        <taxon>Endopterygota</taxon>
        <taxon>Hymenoptera</taxon>
        <taxon>Apocrita</taxon>
        <taxon>Aculeata</taxon>
        <taxon>Apoidea</taxon>
        <taxon>Anthophila</taxon>
        <taxon>Apidae</taxon>
        <taxon>Bombus</taxon>
        <taxon>Pyrobombus</taxon>
    </lineage>
</organism>
<keyword evidence="1" id="KW-0175">Coiled coil</keyword>
<dbReference type="KEGG" id="bvk:117240608"/>
<keyword evidence="2" id="KW-1185">Reference proteome</keyword>
<gene>
    <name evidence="3" type="primary">LOC117240608</name>
</gene>
<dbReference type="RefSeq" id="XP_033362512.1">
    <property type="nucleotide sequence ID" value="XM_033506621.1"/>
</dbReference>
<feature type="coiled-coil region" evidence="1">
    <location>
        <begin position="57"/>
        <end position="84"/>
    </location>
</feature>
<sequence length="150" mass="17382">MIDSPRSGKEILNENCFSYNTLTGANPMEKDQSLTAYEIVLHDHNYENTPQNTKKNLDNLKIKLISIVKENKALKQRVVRLRKRVETFIECSKRSKTKKIFTRFCVILLSAHEDASLKLFSRMLRNKNSRGKFIRDKYPPCSPICSAVEC</sequence>